<dbReference type="AlphaFoldDB" id="A0A4C1TQ60"/>
<dbReference type="Proteomes" id="UP000299102">
    <property type="component" value="Unassembled WGS sequence"/>
</dbReference>
<evidence type="ECO:0000313" key="2">
    <source>
        <dbReference type="EMBL" id="GBP16088.1"/>
    </source>
</evidence>
<evidence type="ECO:0000313" key="3">
    <source>
        <dbReference type="Proteomes" id="UP000299102"/>
    </source>
</evidence>
<proteinExistence type="predicted"/>
<gene>
    <name evidence="2" type="ORF">EVAR_94426_1</name>
</gene>
<feature type="compositionally biased region" description="Basic and acidic residues" evidence="1">
    <location>
        <begin position="83"/>
        <end position="100"/>
    </location>
</feature>
<feature type="region of interest" description="Disordered" evidence="1">
    <location>
        <begin position="66"/>
        <end position="106"/>
    </location>
</feature>
<reference evidence="2 3" key="1">
    <citation type="journal article" date="2019" name="Commun. Biol.">
        <title>The bagworm genome reveals a unique fibroin gene that provides high tensile strength.</title>
        <authorList>
            <person name="Kono N."/>
            <person name="Nakamura H."/>
            <person name="Ohtoshi R."/>
            <person name="Tomita M."/>
            <person name="Numata K."/>
            <person name="Arakawa K."/>
        </authorList>
    </citation>
    <scope>NUCLEOTIDE SEQUENCE [LARGE SCALE GENOMIC DNA]</scope>
</reference>
<keyword evidence="3" id="KW-1185">Reference proteome</keyword>
<evidence type="ECO:0000256" key="1">
    <source>
        <dbReference type="SAM" id="MobiDB-lite"/>
    </source>
</evidence>
<dbReference type="EMBL" id="BGZK01000076">
    <property type="protein sequence ID" value="GBP16088.1"/>
    <property type="molecule type" value="Genomic_DNA"/>
</dbReference>
<dbReference type="OrthoDB" id="16066at2759"/>
<accession>A0A4C1TQ60</accession>
<sequence length="106" mass="11928">MKQRLLQQLVLSEWKGRVPFTFMSVSLALRRANHAEWKDACLSLAHCERITNGVAEAPLILNRKPLTEMQGAPAPGSALARGRRPETKMDENNHGPDARRSPLRFL</sequence>
<name>A0A4C1TQ60_EUMVA</name>
<protein>
    <submittedName>
        <fullName evidence="2">Uncharacterized protein</fullName>
    </submittedName>
</protein>
<organism evidence="2 3">
    <name type="scientific">Eumeta variegata</name>
    <name type="common">Bagworm moth</name>
    <name type="synonym">Eumeta japonica</name>
    <dbReference type="NCBI Taxonomy" id="151549"/>
    <lineage>
        <taxon>Eukaryota</taxon>
        <taxon>Metazoa</taxon>
        <taxon>Ecdysozoa</taxon>
        <taxon>Arthropoda</taxon>
        <taxon>Hexapoda</taxon>
        <taxon>Insecta</taxon>
        <taxon>Pterygota</taxon>
        <taxon>Neoptera</taxon>
        <taxon>Endopterygota</taxon>
        <taxon>Lepidoptera</taxon>
        <taxon>Glossata</taxon>
        <taxon>Ditrysia</taxon>
        <taxon>Tineoidea</taxon>
        <taxon>Psychidae</taxon>
        <taxon>Oiketicinae</taxon>
        <taxon>Eumeta</taxon>
    </lineage>
</organism>
<comment type="caution">
    <text evidence="2">The sequence shown here is derived from an EMBL/GenBank/DDBJ whole genome shotgun (WGS) entry which is preliminary data.</text>
</comment>